<dbReference type="Proteomes" id="UP000477285">
    <property type="component" value="Unassembled WGS sequence"/>
</dbReference>
<accession>A0A174NB60</accession>
<dbReference type="EMBL" id="CZAW01000014">
    <property type="protein sequence ID" value="CUP44956.1"/>
    <property type="molecule type" value="Genomic_DNA"/>
</dbReference>
<dbReference type="Pfam" id="PF01955">
    <property type="entry name" value="CbiZ"/>
    <property type="match status" value="1"/>
</dbReference>
<dbReference type="Proteomes" id="UP000095712">
    <property type="component" value="Unassembled WGS sequence"/>
</dbReference>
<dbReference type="GO" id="GO:0016787">
    <property type="term" value="F:hydrolase activity"/>
    <property type="evidence" value="ECO:0007669"/>
    <property type="project" value="UniProtKB-KW"/>
</dbReference>
<dbReference type="EMBL" id="WWVF01000025">
    <property type="protein sequence ID" value="MZS89947.1"/>
    <property type="molecule type" value="Genomic_DNA"/>
</dbReference>
<evidence type="ECO:0000313" key="2">
    <source>
        <dbReference type="EMBL" id="MZL33356.1"/>
    </source>
</evidence>
<keyword evidence="1" id="KW-0378">Hydrolase</keyword>
<reference evidence="1 4" key="1">
    <citation type="submission" date="2015-09" db="EMBL/GenBank/DDBJ databases">
        <authorList>
            <consortium name="Pathogen Informatics"/>
        </authorList>
    </citation>
    <scope>NUCLEOTIDE SEQUENCE [LARGE SCALE GENOMIC DNA]</scope>
    <source>
        <strain evidence="1 4">2789STDY5834911</strain>
    </source>
</reference>
<dbReference type="PANTHER" id="PTHR35336">
    <property type="entry name" value="ADENOSYLCOBINAMIDE AMIDOHYDROLASE"/>
    <property type="match status" value="1"/>
</dbReference>
<gene>
    <name evidence="1" type="ORF">ERS852523_01655</name>
    <name evidence="3" type="ORF">GT712_12910</name>
    <name evidence="2" type="ORF">GT728_09130</name>
</gene>
<dbReference type="Proteomes" id="UP000477156">
    <property type="component" value="Unassembled WGS sequence"/>
</dbReference>
<organism evidence="1 4">
    <name type="scientific">Blautia wexlerae</name>
    <dbReference type="NCBI Taxonomy" id="418240"/>
    <lineage>
        <taxon>Bacteria</taxon>
        <taxon>Bacillati</taxon>
        <taxon>Bacillota</taxon>
        <taxon>Clostridia</taxon>
        <taxon>Lachnospirales</taxon>
        <taxon>Lachnospiraceae</taxon>
        <taxon>Blautia</taxon>
    </lineage>
</organism>
<reference evidence="5 6" key="2">
    <citation type="journal article" date="2019" name="Nat. Med.">
        <title>A library of human gut bacterial isolates paired with longitudinal multiomics data enables mechanistic microbiome research.</title>
        <authorList>
            <person name="Poyet M."/>
            <person name="Groussin M."/>
            <person name="Gibbons S.M."/>
            <person name="Avila-Pacheco J."/>
            <person name="Jiang X."/>
            <person name="Kearney S.M."/>
            <person name="Perrotta A.R."/>
            <person name="Berdy B."/>
            <person name="Zhao S."/>
            <person name="Lieberman T.D."/>
            <person name="Swanson P.K."/>
            <person name="Smith M."/>
            <person name="Roesemann S."/>
            <person name="Alexander J.E."/>
            <person name="Rich S.A."/>
            <person name="Livny J."/>
            <person name="Vlamakis H."/>
            <person name="Clish C."/>
            <person name="Bullock K."/>
            <person name="Deik A."/>
            <person name="Scott J."/>
            <person name="Pierce K.A."/>
            <person name="Xavier R.J."/>
            <person name="Alm E.J."/>
        </authorList>
    </citation>
    <scope>NUCLEOTIDE SEQUENCE [LARGE SCALE GENOMIC DNA]</scope>
    <source>
        <strain evidence="2 6">BIOML-A1</strain>
        <strain evidence="3 5">BIOML-A12</strain>
    </source>
</reference>
<evidence type="ECO:0000313" key="1">
    <source>
        <dbReference type="EMBL" id="CUP44956.1"/>
    </source>
</evidence>
<dbReference type="EMBL" id="WWVQ01000018">
    <property type="protein sequence ID" value="MZL33356.1"/>
    <property type="molecule type" value="Genomic_DNA"/>
</dbReference>
<dbReference type="AlphaFoldDB" id="A0A174NB60"/>
<evidence type="ECO:0000313" key="4">
    <source>
        <dbReference type="Proteomes" id="UP000095712"/>
    </source>
</evidence>
<evidence type="ECO:0000313" key="3">
    <source>
        <dbReference type="EMBL" id="MZS89947.1"/>
    </source>
</evidence>
<evidence type="ECO:0000313" key="5">
    <source>
        <dbReference type="Proteomes" id="UP000477156"/>
    </source>
</evidence>
<sequence length="371" mass="40988">MNDTFTYFQKKGCTVFSFPGKTRVLSTSPLNGGITAHLTHALNINCMNGAYECEMLGNTYEEDLNIHTKELGIDPQTATALSTAAWTELCAVEKICYQELSVTAAVTGGIDSNGMCPGDPSSYYERNGAYEMLPPGTINVFIYINQNVTEAAMVRSMMIASEAKAAAVSHLLLGSCYSEEIATGSGTDGMVIASAMEGELTLTDASGHSKLGELIGRAVRMAVKHALMKQTAACGPRQFQVLVRTGRYGITPGTLWDFYTEHEILFHAYNISFKKASELEGILLSRNRNSNLVLCVSLYLHLMDQLRWGLIMEPEAVREGKRLLLYGLYCGRDTYLGDVYPEDVWKNEVLKTFSLKEQLIYILICYFSVRS</sequence>
<name>A0A174NB60_9FIRM</name>
<dbReference type="RefSeq" id="WP_025580994.1">
    <property type="nucleotide sequence ID" value="NZ_AP031426.1"/>
</dbReference>
<dbReference type="GeneID" id="75078037"/>
<evidence type="ECO:0000313" key="6">
    <source>
        <dbReference type="Proteomes" id="UP000477285"/>
    </source>
</evidence>
<dbReference type="PANTHER" id="PTHR35336:SF5">
    <property type="entry name" value="ADENOSYLCOBINAMIDE AMIDOHYDROLASE"/>
    <property type="match status" value="1"/>
</dbReference>
<proteinExistence type="predicted"/>
<dbReference type="InterPro" id="IPR052209">
    <property type="entry name" value="CbiZ"/>
</dbReference>
<dbReference type="InterPro" id="IPR002808">
    <property type="entry name" value="AdoCbi_amidolase"/>
</dbReference>
<protein>
    <submittedName>
        <fullName evidence="1">Adenosylcobinamide amidohydrolase</fullName>
    </submittedName>
</protein>